<dbReference type="OrthoDB" id="6496110at2759"/>
<evidence type="ECO:0000313" key="1">
    <source>
        <dbReference type="EMBL" id="CAF2921060.1"/>
    </source>
</evidence>
<dbReference type="PANTHER" id="PTHR37984:SF5">
    <property type="entry name" value="PROTEIN NYNRIN-LIKE"/>
    <property type="match status" value="1"/>
</dbReference>
<dbReference type="InterPro" id="IPR050951">
    <property type="entry name" value="Retrovirus_Pol_polyprotein"/>
</dbReference>
<name>A0A7R8CT78_LEPSM</name>
<protein>
    <submittedName>
        <fullName evidence="1">(salmon louse) hypothetical protein</fullName>
    </submittedName>
</protein>
<dbReference type="EMBL" id="HG994583">
    <property type="protein sequence ID" value="CAF2921060.1"/>
    <property type="molecule type" value="Genomic_DNA"/>
</dbReference>
<evidence type="ECO:0000313" key="2">
    <source>
        <dbReference type="Proteomes" id="UP000675881"/>
    </source>
</evidence>
<dbReference type="Proteomes" id="UP000675881">
    <property type="component" value="Chromosome 4"/>
</dbReference>
<reference evidence="1" key="1">
    <citation type="submission" date="2021-02" db="EMBL/GenBank/DDBJ databases">
        <authorList>
            <person name="Bekaert M."/>
        </authorList>
    </citation>
    <scope>NUCLEOTIDE SEQUENCE</scope>
    <source>
        <strain evidence="1">IoA-00</strain>
    </source>
</reference>
<dbReference type="PANTHER" id="PTHR37984">
    <property type="entry name" value="PROTEIN CBG26694"/>
    <property type="match status" value="1"/>
</dbReference>
<sequence length="162" mass="18453">MVSSPESTILAGVEGDHKLCKTIKESKTGNWSEMAYAWKRDCLSIRNGLLFCGTQLVIPIVLHRMYLDELHLNHKGIVKMKMARGGGKEWTKILRTLSSHAKCAKNSAQNPPSEFTPFPPASEWERTHIDYAKFNGRFILIIMDPGSKCIEAWKILPRSRRR</sequence>
<keyword evidence="2" id="KW-1185">Reference proteome</keyword>
<organism evidence="1 2">
    <name type="scientific">Lepeophtheirus salmonis</name>
    <name type="common">Salmon louse</name>
    <name type="synonym">Caligus salmonis</name>
    <dbReference type="NCBI Taxonomy" id="72036"/>
    <lineage>
        <taxon>Eukaryota</taxon>
        <taxon>Metazoa</taxon>
        <taxon>Ecdysozoa</taxon>
        <taxon>Arthropoda</taxon>
        <taxon>Crustacea</taxon>
        <taxon>Multicrustacea</taxon>
        <taxon>Hexanauplia</taxon>
        <taxon>Copepoda</taxon>
        <taxon>Siphonostomatoida</taxon>
        <taxon>Caligidae</taxon>
        <taxon>Lepeophtheirus</taxon>
    </lineage>
</organism>
<accession>A0A7R8CT78</accession>
<proteinExistence type="predicted"/>
<dbReference type="AlphaFoldDB" id="A0A7R8CT78"/>
<gene>
    <name evidence="1" type="ORF">LSAA_9163</name>
</gene>